<keyword evidence="4" id="KW-1185">Reference proteome</keyword>
<dbReference type="FunFam" id="3.40.50.720:FF:000084">
    <property type="entry name" value="Short-chain dehydrogenase reductase"/>
    <property type="match status" value="1"/>
</dbReference>
<dbReference type="SUPFAM" id="SSF51735">
    <property type="entry name" value="NAD(P)-binding Rossmann-fold domains"/>
    <property type="match status" value="1"/>
</dbReference>
<dbReference type="PANTHER" id="PTHR43943:SF2">
    <property type="entry name" value="DEHYDROGENASE_REDUCTASE 4"/>
    <property type="match status" value="1"/>
</dbReference>
<accession>A0A9Q1CAI1</accession>
<dbReference type="EMBL" id="JAIZAY010000005">
    <property type="protein sequence ID" value="KAJ8041771.1"/>
    <property type="molecule type" value="Genomic_DNA"/>
</dbReference>
<dbReference type="InterPro" id="IPR036291">
    <property type="entry name" value="NAD(P)-bd_dom_sf"/>
</dbReference>
<evidence type="ECO:0000256" key="2">
    <source>
        <dbReference type="SAM" id="SignalP"/>
    </source>
</evidence>
<dbReference type="Gene3D" id="3.40.50.720">
    <property type="entry name" value="NAD(P)-binding Rossmann-like Domain"/>
    <property type="match status" value="1"/>
</dbReference>
<protein>
    <submittedName>
        <fullName evidence="3">Dehydrogenase/reductase SDR family member 4</fullName>
    </submittedName>
</protein>
<sequence>MTLSRFAGRVAILSGATLGIGLATAKRLGQEGCKVVISSRKQKNVDDAVDYLKDEGIEVLGVVSNQRIKEDRHSLIQQTCAVFGGFDCLFINAGASPHINNLLEITEEQFDRTFDTNLKANFQFIQECVPYFVKRGAGSIVTNATAGVYGAIEILAGKHLLLYTWSKLCLVAMTQHISRDCFDLNIRVNCVAPGGIHTQFLEGGADMPSIKKLFASIGLKEGSPSSRFGEPEEIFSTVAYLLSDDASYVTGNCIIPCGGYPFNRVL</sequence>
<dbReference type="PRINTS" id="PR00081">
    <property type="entry name" value="GDHRDH"/>
</dbReference>
<dbReference type="Proteomes" id="UP001152320">
    <property type="component" value="Chromosome 5"/>
</dbReference>
<feature type="chain" id="PRO_5040513569" evidence="2">
    <location>
        <begin position="26"/>
        <end position="266"/>
    </location>
</feature>
<keyword evidence="2" id="KW-0732">Signal</keyword>
<evidence type="ECO:0000256" key="1">
    <source>
        <dbReference type="ARBA" id="ARBA00006484"/>
    </source>
</evidence>
<comment type="similarity">
    <text evidence="1">Belongs to the short-chain dehydrogenases/reductases (SDR) family.</text>
</comment>
<comment type="caution">
    <text evidence="3">The sequence shown here is derived from an EMBL/GenBank/DDBJ whole genome shotgun (WGS) entry which is preliminary data.</text>
</comment>
<dbReference type="OrthoDB" id="1669814at2759"/>
<dbReference type="Pfam" id="PF13561">
    <property type="entry name" value="adh_short_C2"/>
    <property type="match status" value="1"/>
</dbReference>
<name>A0A9Q1CAI1_HOLLE</name>
<evidence type="ECO:0000313" key="3">
    <source>
        <dbReference type="EMBL" id="KAJ8041771.1"/>
    </source>
</evidence>
<proteinExistence type="inferred from homology"/>
<gene>
    <name evidence="3" type="ORF">HOLleu_12676</name>
</gene>
<reference evidence="3" key="1">
    <citation type="submission" date="2021-10" db="EMBL/GenBank/DDBJ databases">
        <title>Tropical sea cucumber genome reveals ecological adaptation and Cuvierian tubules defense mechanism.</title>
        <authorList>
            <person name="Chen T."/>
        </authorList>
    </citation>
    <scope>NUCLEOTIDE SEQUENCE</scope>
    <source>
        <strain evidence="3">Nanhai2018</strain>
        <tissue evidence="3">Muscle</tissue>
    </source>
</reference>
<organism evidence="3 4">
    <name type="scientific">Holothuria leucospilota</name>
    <name type="common">Black long sea cucumber</name>
    <name type="synonym">Mertensiothuria leucospilota</name>
    <dbReference type="NCBI Taxonomy" id="206669"/>
    <lineage>
        <taxon>Eukaryota</taxon>
        <taxon>Metazoa</taxon>
        <taxon>Echinodermata</taxon>
        <taxon>Eleutherozoa</taxon>
        <taxon>Echinozoa</taxon>
        <taxon>Holothuroidea</taxon>
        <taxon>Aspidochirotacea</taxon>
        <taxon>Aspidochirotida</taxon>
        <taxon>Holothuriidae</taxon>
        <taxon>Holothuria</taxon>
    </lineage>
</organism>
<evidence type="ECO:0000313" key="4">
    <source>
        <dbReference type="Proteomes" id="UP001152320"/>
    </source>
</evidence>
<dbReference type="PANTHER" id="PTHR43943">
    <property type="entry name" value="DEHYDROGENASE/REDUCTASE (SDR FAMILY) MEMBER 4"/>
    <property type="match status" value="1"/>
</dbReference>
<dbReference type="InterPro" id="IPR002347">
    <property type="entry name" value="SDR_fam"/>
</dbReference>
<feature type="signal peptide" evidence="2">
    <location>
        <begin position="1"/>
        <end position="25"/>
    </location>
</feature>
<dbReference type="AlphaFoldDB" id="A0A9Q1CAI1"/>